<gene>
    <name evidence="5" type="ORF">VFPPC_05401</name>
</gene>
<name>A0A179FFD9_METCM</name>
<dbReference type="RefSeq" id="XP_018141372.1">
    <property type="nucleotide sequence ID" value="XM_018284603.1"/>
</dbReference>
<dbReference type="InterPro" id="IPR021858">
    <property type="entry name" value="Fun_TF"/>
</dbReference>
<evidence type="ECO:0000256" key="1">
    <source>
        <dbReference type="ARBA" id="ARBA00004123"/>
    </source>
</evidence>
<dbReference type="PROSITE" id="PS50048">
    <property type="entry name" value="ZN2_CY6_FUNGAL_2"/>
    <property type="match status" value="1"/>
</dbReference>
<evidence type="ECO:0000313" key="6">
    <source>
        <dbReference type="Proteomes" id="UP000078397"/>
    </source>
</evidence>
<keyword evidence="6" id="KW-1185">Reference proteome</keyword>
<dbReference type="SUPFAM" id="SSF57701">
    <property type="entry name" value="Zn2/Cys6 DNA-binding domain"/>
    <property type="match status" value="1"/>
</dbReference>
<comment type="subcellular location">
    <subcellularLocation>
        <location evidence="1">Nucleus</location>
    </subcellularLocation>
</comment>
<evidence type="ECO:0000259" key="4">
    <source>
        <dbReference type="PROSITE" id="PS50048"/>
    </source>
</evidence>
<feature type="compositionally biased region" description="Low complexity" evidence="3">
    <location>
        <begin position="274"/>
        <end position="283"/>
    </location>
</feature>
<dbReference type="SMART" id="SM00066">
    <property type="entry name" value="GAL4"/>
    <property type="match status" value="1"/>
</dbReference>
<dbReference type="EMBL" id="LSBJ02000005">
    <property type="protein sequence ID" value="OAQ64058.1"/>
    <property type="molecule type" value="Genomic_DNA"/>
</dbReference>
<dbReference type="Pfam" id="PF00172">
    <property type="entry name" value="Zn_clus"/>
    <property type="match status" value="1"/>
</dbReference>
<dbReference type="GO" id="GO:0005634">
    <property type="term" value="C:nucleus"/>
    <property type="evidence" value="ECO:0007669"/>
    <property type="project" value="UniProtKB-SubCell"/>
</dbReference>
<comment type="caution">
    <text evidence="5">The sequence shown here is derived from an EMBL/GenBank/DDBJ whole genome shotgun (WGS) entry which is preliminary data.</text>
</comment>
<dbReference type="KEGG" id="pchm:VFPPC_05401"/>
<dbReference type="Pfam" id="PF11951">
    <property type="entry name" value="Fungal_trans_2"/>
    <property type="match status" value="1"/>
</dbReference>
<proteinExistence type="predicted"/>
<dbReference type="GO" id="GO:0008270">
    <property type="term" value="F:zinc ion binding"/>
    <property type="evidence" value="ECO:0007669"/>
    <property type="project" value="InterPro"/>
</dbReference>
<dbReference type="STRING" id="1380566.A0A179FFD9"/>
<keyword evidence="2" id="KW-0539">Nucleus</keyword>
<dbReference type="GO" id="GO:0000976">
    <property type="term" value="F:transcription cis-regulatory region binding"/>
    <property type="evidence" value="ECO:0007669"/>
    <property type="project" value="TreeGrafter"/>
</dbReference>
<dbReference type="CDD" id="cd12148">
    <property type="entry name" value="fungal_TF_MHR"/>
    <property type="match status" value="1"/>
</dbReference>
<dbReference type="Proteomes" id="UP000078397">
    <property type="component" value="Unassembled WGS sequence"/>
</dbReference>
<feature type="region of interest" description="Disordered" evidence="3">
    <location>
        <begin position="274"/>
        <end position="304"/>
    </location>
</feature>
<evidence type="ECO:0000256" key="3">
    <source>
        <dbReference type="SAM" id="MobiDB-lite"/>
    </source>
</evidence>
<accession>A0A179FFD9</accession>
<evidence type="ECO:0000256" key="2">
    <source>
        <dbReference type="ARBA" id="ARBA00023242"/>
    </source>
</evidence>
<dbReference type="InterPro" id="IPR001138">
    <property type="entry name" value="Zn2Cys6_DnaBD"/>
</dbReference>
<dbReference type="GO" id="GO:0000981">
    <property type="term" value="F:DNA-binding transcription factor activity, RNA polymerase II-specific"/>
    <property type="evidence" value="ECO:0007669"/>
    <property type="project" value="InterPro"/>
</dbReference>
<dbReference type="InterPro" id="IPR036864">
    <property type="entry name" value="Zn2-C6_fun-type_DNA-bd_sf"/>
</dbReference>
<sequence length="690" mass="76805">MTKSPADADQGDGQSSSMPVKRIRTRTGCLNCRKKKRKCDERRPTCGGCSKKKQQCRWGLKLSFRDENAQHLGDNHPSMRRVARRAPKHYEILDVTSEVIRDYNISSPPQLNFDDDEESTRFGSGHLAGDNSLYIGGAANTHTPGISVFDEVSPAESFGALGVGPMGVSYADTESPLLTNDSASPVSRRQTENAVADLLYFSQGGQSTEVADHALRMRLDPPMPIGLLADYLDRNQPFTPNGTSFEDGIFLPGTAYHELHSTLRQHLIQEVRSTASTRPTTPRVDIDGAEIENGEGDRHDKSLGTVPEAPAITLEIEKPVLSKEEECNLWRNWFDEVAPWLDKFDIERHFQFSLPTLAPSNDHLRYAILALSARQQELKETTQPTDRSLALYQEAIHLLLPNLASRSTAAIASCVILCVLEMLSCSPKAWQRHLDGCASLMEAVGINGFVGGVDQALFWCFARMDVCGALISSVTTLIPVSHWASKLSIDDDVRMFESVENFSGWANYAVYLTAQVLNLLSPLSGMTSLQVTNRSDPKFRTRWLKLWKYISEWQDKRPAPLLPVMTTPSTESSPFPTIIFSNPAAISGNQLYHTASVLMLQNQPANVKLTPMPKSILWHARRICGISISNAHHGAWTNAVQPLWVAGRCMSHPAEHKAILDILERIEKESGWGTKWRQEDLKTFWGDLED</sequence>
<feature type="domain" description="Zn(2)-C6 fungal-type" evidence="4">
    <location>
        <begin position="28"/>
        <end position="58"/>
    </location>
</feature>
<dbReference type="PANTHER" id="PTHR37534">
    <property type="entry name" value="TRANSCRIPTIONAL ACTIVATOR PROTEIN UGA3"/>
    <property type="match status" value="1"/>
</dbReference>
<dbReference type="AlphaFoldDB" id="A0A179FFD9"/>
<evidence type="ECO:0000313" key="5">
    <source>
        <dbReference type="EMBL" id="OAQ64058.1"/>
    </source>
</evidence>
<dbReference type="Gene3D" id="4.10.240.10">
    <property type="entry name" value="Zn(2)-C6 fungal-type DNA-binding domain"/>
    <property type="match status" value="1"/>
</dbReference>
<organism evidence="5 6">
    <name type="scientific">Pochonia chlamydosporia 170</name>
    <dbReference type="NCBI Taxonomy" id="1380566"/>
    <lineage>
        <taxon>Eukaryota</taxon>
        <taxon>Fungi</taxon>
        <taxon>Dikarya</taxon>
        <taxon>Ascomycota</taxon>
        <taxon>Pezizomycotina</taxon>
        <taxon>Sordariomycetes</taxon>
        <taxon>Hypocreomycetidae</taxon>
        <taxon>Hypocreales</taxon>
        <taxon>Clavicipitaceae</taxon>
        <taxon>Pochonia</taxon>
    </lineage>
</organism>
<dbReference type="PANTHER" id="PTHR37534:SF4">
    <property type="entry name" value="ZN(II)2CYS6 TRANSCRIPTION FACTOR (EUROFUNG)"/>
    <property type="match status" value="1"/>
</dbReference>
<dbReference type="CDD" id="cd00067">
    <property type="entry name" value="GAL4"/>
    <property type="match status" value="1"/>
</dbReference>
<reference evidence="5 6" key="1">
    <citation type="journal article" date="2016" name="PLoS Pathog.">
        <title>Biosynthesis of antibiotic leucinostatins in bio-control fungus Purpureocillium lilacinum and their inhibition on phytophthora revealed by genome mining.</title>
        <authorList>
            <person name="Wang G."/>
            <person name="Liu Z."/>
            <person name="Lin R."/>
            <person name="Li E."/>
            <person name="Mao Z."/>
            <person name="Ling J."/>
            <person name="Yang Y."/>
            <person name="Yin W.B."/>
            <person name="Xie B."/>
        </authorList>
    </citation>
    <scope>NUCLEOTIDE SEQUENCE [LARGE SCALE GENOMIC DNA]</scope>
    <source>
        <strain evidence="5">170</strain>
    </source>
</reference>
<dbReference type="GO" id="GO:0045944">
    <property type="term" value="P:positive regulation of transcription by RNA polymerase II"/>
    <property type="evidence" value="ECO:0007669"/>
    <property type="project" value="TreeGrafter"/>
</dbReference>
<protein>
    <submittedName>
        <fullName evidence="5">C6 transcription factor</fullName>
    </submittedName>
</protein>
<dbReference type="GeneID" id="28848597"/>
<dbReference type="PROSITE" id="PS00463">
    <property type="entry name" value="ZN2_CY6_FUNGAL_1"/>
    <property type="match status" value="1"/>
</dbReference>
<dbReference type="OrthoDB" id="415590at2759"/>
<feature type="region of interest" description="Disordered" evidence="3">
    <location>
        <begin position="1"/>
        <end position="22"/>
    </location>
</feature>